<dbReference type="Proteomes" id="UP000753908">
    <property type="component" value="Unassembled WGS sequence"/>
</dbReference>
<dbReference type="SUPFAM" id="SSF53448">
    <property type="entry name" value="Nucleotide-diphospho-sugar transferases"/>
    <property type="match status" value="1"/>
</dbReference>
<reference evidence="2" key="1">
    <citation type="submission" date="2021-05" db="EMBL/GenBank/DDBJ databases">
        <authorList>
            <person name="Pietrasiak N."/>
            <person name="Ward R."/>
            <person name="Stajich J.E."/>
            <person name="Kurbessoian T."/>
        </authorList>
    </citation>
    <scope>NUCLEOTIDE SEQUENCE</scope>
    <source>
        <strain evidence="2">CPER-KK1</strain>
    </source>
</reference>
<dbReference type="CDD" id="cd00761">
    <property type="entry name" value="Glyco_tranf_GTA_type"/>
    <property type="match status" value="1"/>
</dbReference>
<dbReference type="AlphaFoldDB" id="A0A951PH70"/>
<dbReference type="InterPro" id="IPR019290">
    <property type="entry name" value="GlycosylTrfase-like_prok"/>
</dbReference>
<dbReference type="InterPro" id="IPR029044">
    <property type="entry name" value="Nucleotide-diphossugar_trans"/>
</dbReference>
<organism evidence="2 3">
    <name type="scientific">Symplocastrum torsivum CPER-KK1</name>
    <dbReference type="NCBI Taxonomy" id="450513"/>
    <lineage>
        <taxon>Bacteria</taxon>
        <taxon>Bacillati</taxon>
        <taxon>Cyanobacteriota</taxon>
        <taxon>Cyanophyceae</taxon>
        <taxon>Oscillatoriophycideae</taxon>
        <taxon>Oscillatoriales</taxon>
        <taxon>Microcoleaceae</taxon>
        <taxon>Symplocastrum</taxon>
    </lineage>
</organism>
<sequence>MPLISVIIPVYNGEKTIQETIESVLNQTFTDFELIIINDGSQDATLEIVERIQDPRIKVYSYPNAGQAASRNRGIFHACGEYISFIDADDLWTPDKLEAQLKALQDNSQAAVAYSWTNYIDEFSQPLPSQQGSYMTVNGDVYAKLLLIDFIGSGSNPLIRRQALTEVGGFDKSMTPSEDRDLWLRLASRYHFVAVQSPQVLYRQCANSESTNVLRMEKSSLRVIEQAFNQAPESLRHLKRSSLSNNYKGLTFRALERTPGRQGGLTAARLLWHSFRTDPSLLRARVIWKVLFKIAVMVLLPSQQAQVLTKMKYLSNINALHGYMQVEPSKLRGIS</sequence>
<keyword evidence="2" id="KW-0328">Glycosyltransferase</keyword>
<dbReference type="EMBL" id="JAHHIF010000002">
    <property type="protein sequence ID" value="MBW4543079.1"/>
    <property type="molecule type" value="Genomic_DNA"/>
</dbReference>
<dbReference type="Gene3D" id="3.90.550.10">
    <property type="entry name" value="Spore Coat Polysaccharide Biosynthesis Protein SpsA, Chain A"/>
    <property type="match status" value="1"/>
</dbReference>
<evidence type="ECO:0000259" key="1">
    <source>
        <dbReference type="Pfam" id="PF10111"/>
    </source>
</evidence>
<dbReference type="PANTHER" id="PTHR43685">
    <property type="entry name" value="GLYCOSYLTRANSFERASE"/>
    <property type="match status" value="1"/>
</dbReference>
<evidence type="ECO:0000313" key="2">
    <source>
        <dbReference type="EMBL" id="MBW4543079.1"/>
    </source>
</evidence>
<dbReference type="Pfam" id="PF10111">
    <property type="entry name" value="Glyco_tranf_2_2"/>
    <property type="match status" value="1"/>
</dbReference>
<proteinExistence type="predicted"/>
<protein>
    <submittedName>
        <fullName evidence="2">Glycosyltransferase</fullName>
        <ecNumber evidence="2">2.4.-.-</ecNumber>
    </submittedName>
</protein>
<dbReference type="InterPro" id="IPR050834">
    <property type="entry name" value="Glycosyltransf_2"/>
</dbReference>
<gene>
    <name evidence="2" type="ORF">KME25_01320</name>
</gene>
<name>A0A951PH70_9CYAN</name>
<dbReference type="PANTHER" id="PTHR43685:SF2">
    <property type="entry name" value="GLYCOSYLTRANSFERASE 2-LIKE DOMAIN-CONTAINING PROTEIN"/>
    <property type="match status" value="1"/>
</dbReference>
<dbReference type="EC" id="2.4.-.-" evidence="2"/>
<evidence type="ECO:0000313" key="3">
    <source>
        <dbReference type="Proteomes" id="UP000753908"/>
    </source>
</evidence>
<reference evidence="2" key="2">
    <citation type="journal article" date="2022" name="Microbiol. Resour. Announc.">
        <title>Metagenome Sequencing to Explore Phylogenomics of Terrestrial Cyanobacteria.</title>
        <authorList>
            <person name="Ward R.D."/>
            <person name="Stajich J.E."/>
            <person name="Johansen J.R."/>
            <person name="Huntemann M."/>
            <person name="Clum A."/>
            <person name="Foster B."/>
            <person name="Foster B."/>
            <person name="Roux S."/>
            <person name="Palaniappan K."/>
            <person name="Varghese N."/>
            <person name="Mukherjee S."/>
            <person name="Reddy T.B.K."/>
            <person name="Daum C."/>
            <person name="Copeland A."/>
            <person name="Chen I.A."/>
            <person name="Ivanova N.N."/>
            <person name="Kyrpides N.C."/>
            <person name="Shapiro N."/>
            <person name="Eloe-Fadrosh E.A."/>
            <person name="Pietrasiak N."/>
        </authorList>
    </citation>
    <scope>NUCLEOTIDE SEQUENCE</scope>
    <source>
        <strain evidence="2">CPER-KK1</strain>
    </source>
</reference>
<feature type="domain" description="Glycosyltransferase 2-like prokaryotic type" evidence="1">
    <location>
        <begin position="5"/>
        <end position="252"/>
    </location>
</feature>
<dbReference type="GO" id="GO:0016757">
    <property type="term" value="F:glycosyltransferase activity"/>
    <property type="evidence" value="ECO:0007669"/>
    <property type="project" value="UniProtKB-KW"/>
</dbReference>
<accession>A0A951PH70</accession>
<comment type="caution">
    <text evidence="2">The sequence shown here is derived from an EMBL/GenBank/DDBJ whole genome shotgun (WGS) entry which is preliminary data.</text>
</comment>
<keyword evidence="2" id="KW-0808">Transferase</keyword>